<dbReference type="Pfam" id="PF00534">
    <property type="entry name" value="Glycos_transf_1"/>
    <property type="match status" value="1"/>
</dbReference>
<feature type="domain" description="Glycosyltransferase subfamily 4-like N-terminal" evidence="3">
    <location>
        <begin position="16"/>
        <end position="175"/>
    </location>
</feature>
<dbReference type="AlphaFoldDB" id="A0A841LAD4"/>
<reference evidence="4 5" key="1">
    <citation type="submission" date="2020-08" db="EMBL/GenBank/DDBJ databases">
        <title>Genomic Encyclopedia of Type Strains, Phase IV (KMG-IV): sequencing the most valuable type-strain genomes for metagenomic binning, comparative biology and taxonomic classification.</title>
        <authorList>
            <person name="Goeker M."/>
        </authorList>
    </citation>
    <scope>NUCLEOTIDE SEQUENCE [LARGE SCALE GENOMIC DNA]</scope>
    <source>
        <strain evidence="4 5">DSM 102189</strain>
    </source>
</reference>
<evidence type="ECO:0000259" key="2">
    <source>
        <dbReference type="Pfam" id="PF00534"/>
    </source>
</evidence>
<keyword evidence="5" id="KW-1185">Reference proteome</keyword>
<keyword evidence="1 4" id="KW-0808">Transferase</keyword>
<evidence type="ECO:0000259" key="3">
    <source>
        <dbReference type="Pfam" id="PF13439"/>
    </source>
</evidence>
<dbReference type="InterPro" id="IPR001296">
    <property type="entry name" value="Glyco_trans_1"/>
</dbReference>
<sequence>MRIAFDHQIFATQAHGGISRYIARLAPALASLGHTPQIIAPLHINSYLAQLPPGLVTGRHLPPGRWQGRLARAASAALAPALIAATRPDIVHATYYAPSAAPRGARKLLTVHDMIHEKFPQSFPAKDPTAAAKAAAVEAADHILCNSASTEADVLAMLPQARGKTSVTLLGFDTAFAAAPPHTHKRPYLLHVGPRAGYKNFAGLIEALAATPALADLDLIAVGGGAFTETEAANLARLGLAPRVQQRSADDATLASLYAGAAAFVYPSLYEGFGIPPLEAMAAGTPVVVHRVASLPEVCGAAAEYAETADPAALGAAIERALHNRPALIAAGRTRLAAFSWAACGQATEAAYAKALA</sequence>
<gene>
    <name evidence="4" type="ORF">FHS79_000947</name>
</gene>
<evidence type="ECO:0000313" key="4">
    <source>
        <dbReference type="EMBL" id="MBB6226785.1"/>
    </source>
</evidence>
<protein>
    <submittedName>
        <fullName evidence="4">Glycosyltransferase involved in cell wall biosynthesis</fullName>
    </submittedName>
</protein>
<name>A0A841LAD4_9SPHN</name>
<comment type="caution">
    <text evidence="4">The sequence shown here is derived from an EMBL/GenBank/DDBJ whole genome shotgun (WGS) entry which is preliminary data.</text>
</comment>
<dbReference type="GO" id="GO:0016757">
    <property type="term" value="F:glycosyltransferase activity"/>
    <property type="evidence" value="ECO:0007669"/>
    <property type="project" value="InterPro"/>
</dbReference>
<dbReference type="GO" id="GO:0009103">
    <property type="term" value="P:lipopolysaccharide biosynthetic process"/>
    <property type="evidence" value="ECO:0007669"/>
    <property type="project" value="TreeGrafter"/>
</dbReference>
<dbReference type="CDD" id="cd03809">
    <property type="entry name" value="GT4_MtfB-like"/>
    <property type="match status" value="1"/>
</dbReference>
<dbReference type="InterPro" id="IPR028098">
    <property type="entry name" value="Glyco_trans_4-like_N"/>
</dbReference>
<dbReference type="SUPFAM" id="SSF53756">
    <property type="entry name" value="UDP-Glycosyltransferase/glycogen phosphorylase"/>
    <property type="match status" value="1"/>
</dbReference>
<dbReference type="Gene3D" id="3.40.50.2000">
    <property type="entry name" value="Glycogen Phosphorylase B"/>
    <property type="match status" value="2"/>
</dbReference>
<dbReference type="PANTHER" id="PTHR46401:SF2">
    <property type="entry name" value="GLYCOSYLTRANSFERASE WBBK-RELATED"/>
    <property type="match status" value="1"/>
</dbReference>
<organism evidence="4 5">
    <name type="scientific">Polymorphobacter multimanifer</name>
    <dbReference type="NCBI Taxonomy" id="1070431"/>
    <lineage>
        <taxon>Bacteria</taxon>
        <taxon>Pseudomonadati</taxon>
        <taxon>Pseudomonadota</taxon>
        <taxon>Alphaproteobacteria</taxon>
        <taxon>Sphingomonadales</taxon>
        <taxon>Sphingosinicellaceae</taxon>
        <taxon>Polymorphobacter</taxon>
    </lineage>
</organism>
<dbReference type="Pfam" id="PF13439">
    <property type="entry name" value="Glyco_transf_4"/>
    <property type="match status" value="1"/>
</dbReference>
<dbReference type="EMBL" id="JACIIV010000006">
    <property type="protein sequence ID" value="MBB6226785.1"/>
    <property type="molecule type" value="Genomic_DNA"/>
</dbReference>
<evidence type="ECO:0000256" key="1">
    <source>
        <dbReference type="ARBA" id="ARBA00022679"/>
    </source>
</evidence>
<dbReference type="RefSeq" id="WP_184196178.1">
    <property type="nucleotide sequence ID" value="NZ_BMOX01000220.1"/>
</dbReference>
<dbReference type="PANTHER" id="PTHR46401">
    <property type="entry name" value="GLYCOSYLTRANSFERASE WBBK-RELATED"/>
    <property type="match status" value="1"/>
</dbReference>
<feature type="domain" description="Glycosyl transferase family 1" evidence="2">
    <location>
        <begin position="180"/>
        <end position="326"/>
    </location>
</feature>
<accession>A0A841LAD4</accession>
<proteinExistence type="predicted"/>
<evidence type="ECO:0000313" key="5">
    <source>
        <dbReference type="Proteomes" id="UP000538147"/>
    </source>
</evidence>
<dbReference type="Proteomes" id="UP000538147">
    <property type="component" value="Unassembled WGS sequence"/>
</dbReference>